<feature type="region of interest" description="Disordered" evidence="1">
    <location>
        <begin position="112"/>
        <end position="132"/>
    </location>
</feature>
<reference evidence="4" key="1">
    <citation type="submission" date="2009-09" db="EMBL/GenBank/DDBJ databases">
        <title>The complete genome of Kribbella flavida DSM 17836.</title>
        <authorList>
            <consortium name="US DOE Joint Genome Institute (JGI-PGF)"/>
            <person name="Lucas S."/>
            <person name="Copeland A."/>
            <person name="Lapidus A."/>
            <person name="Glavina del Rio T."/>
            <person name="Dalin E."/>
            <person name="Tice H."/>
            <person name="Bruce D."/>
            <person name="Goodwin L."/>
            <person name="Pitluck S."/>
            <person name="Kyrpides N."/>
            <person name="Mavromatis K."/>
            <person name="Ivanova N."/>
            <person name="Saunders E."/>
            <person name="Brettin T."/>
            <person name="Detter J.C."/>
            <person name="Han C."/>
            <person name="Larimer F."/>
            <person name="Land M."/>
            <person name="Hauser L."/>
            <person name="Markowitz V."/>
            <person name="Cheng J.-F."/>
            <person name="Hugenholtz P."/>
            <person name="Woyke T."/>
            <person name="Wu D."/>
            <person name="Pukall R."/>
            <person name="Klenk H.-P."/>
            <person name="Eisen J.A."/>
        </authorList>
    </citation>
    <scope>NUCLEOTIDE SEQUENCE [LARGE SCALE GENOMIC DNA]</scope>
    <source>
        <strain evidence="4">DSM 17836 / JCM 10339 / NBRC 14399</strain>
    </source>
</reference>
<keyword evidence="4" id="KW-1185">Reference proteome</keyword>
<dbReference type="RefSeq" id="WP_012921926.1">
    <property type="nucleotide sequence ID" value="NC_013729.1"/>
</dbReference>
<feature type="chain" id="PRO_5003033222" description="Secreted protein" evidence="2">
    <location>
        <begin position="34"/>
        <end position="132"/>
    </location>
</feature>
<dbReference type="EMBL" id="CP001736">
    <property type="protein sequence ID" value="ADB33372.1"/>
    <property type="molecule type" value="Genomic_DNA"/>
</dbReference>
<evidence type="ECO:0000313" key="4">
    <source>
        <dbReference type="Proteomes" id="UP000007967"/>
    </source>
</evidence>
<feature type="signal peptide" evidence="2">
    <location>
        <begin position="1"/>
        <end position="33"/>
    </location>
</feature>
<dbReference type="HOGENOM" id="CLU_1914312_0_0_11"/>
<evidence type="ECO:0000256" key="1">
    <source>
        <dbReference type="SAM" id="MobiDB-lite"/>
    </source>
</evidence>
<protein>
    <recommendedName>
        <fullName evidence="5">Secreted protein</fullName>
    </recommendedName>
</protein>
<proteinExistence type="predicted"/>
<name>D2PV91_KRIFD</name>
<evidence type="ECO:0000256" key="2">
    <source>
        <dbReference type="SAM" id="SignalP"/>
    </source>
</evidence>
<dbReference type="STRING" id="479435.Kfla_4338"/>
<dbReference type="OrthoDB" id="3830992at2"/>
<reference evidence="3 4" key="2">
    <citation type="journal article" date="2010" name="Stand. Genomic Sci.">
        <title>Complete genome sequence of Kribbella flavida type strain (IFO 14399).</title>
        <authorList>
            <person name="Pukall R."/>
            <person name="Lapidus A."/>
            <person name="Glavina Del Rio T."/>
            <person name="Copeland A."/>
            <person name="Tice H."/>
            <person name="Cheng J.-F."/>
            <person name="Lucas S."/>
            <person name="Chen F."/>
            <person name="Nolan M."/>
            <person name="LaButti K."/>
            <person name="Pati A."/>
            <person name="Ivanova N."/>
            <person name="Mavrommatis K."/>
            <person name="Mikhailova N."/>
            <person name="Pitluck S."/>
            <person name="Bruce D."/>
            <person name="Goodwin L."/>
            <person name="Land M."/>
            <person name="Hauser L."/>
            <person name="Chang Y.-J."/>
            <person name="Jeffries C.D."/>
            <person name="Chen A."/>
            <person name="Palaniappan K."/>
            <person name="Chain P."/>
            <person name="Rohde M."/>
            <person name="Goeker M."/>
            <person name="Bristow J."/>
            <person name="Eisen J.A."/>
            <person name="Markowitz V."/>
            <person name="Hugenholtz P."/>
            <person name="Kyrpides N.C."/>
            <person name="Klenk H.-P."/>
            <person name="Brettin T."/>
        </authorList>
    </citation>
    <scope>NUCLEOTIDE SEQUENCE [LARGE SCALE GENOMIC DNA]</scope>
    <source>
        <strain evidence="4">DSM 17836 / JCM 10339 / NBRC 14399</strain>
    </source>
</reference>
<dbReference type="AlphaFoldDB" id="D2PV91"/>
<keyword evidence="2" id="KW-0732">Signal</keyword>
<organism evidence="3 4">
    <name type="scientific">Kribbella flavida (strain DSM 17836 / JCM 10339 / NBRC 14399)</name>
    <dbReference type="NCBI Taxonomy" id="479435"/>
    <lineage>
        <taxon>Bacteria</taxon>
        <taxon>Bacillati</taxon>
        <taxon>Actinomycetota</taxon>
        <taxon>Actinomycetes</taxon>
        <taxon>Propionibacteriales</taxon>
        <taxon>Kribbellaceae</taxon>
        <taxon>Kribbella</taxon>
    </lineage>
</organism>
<dbReference type="eggNOG" id="ENOG502ZT1H">
    <property type="taxonomic scope" value="Bacteria"/>
</dbReference>
<accession>D2PV91</accession>
<evidence type="ECO:0008006" key="5">
    <source>
        <dbReference type="Google" id="ProtNLM"/>
    </source>
</evidence>
<dbReference type="Proteomes" id="UP000007967">
    <property type="component" value="Chromosome"/>
</dbReference>
<dbReference type="KEGG" id="kfl:Kfla_4338"/>
<sequence>MPARRQYAAAAALVVAAVIGVTALTAPSGNDQAADYCTGLRTYTTALGGFNDPSDTAALDKLIQDASGLAKSSPDSLKADWTLLHGYLEDVRAADGDQAKLQQIGAATGRQASEAGQRIAEHGTRSCGITTA</sequence>
<gene>
    <name evidence="3" type="ordered locus">Kfla_4338</name>
</gene>
<evidence type="ECO:0000313" key="3">
    <source>
        <dbReference type="EMBL" id="ADB33372.1"/>
    </source>
</evidence>